<reference evidence="9 10" key="1">
    <citation type="submission" date="2018-02" db="EMBL/GenBank/DDBJ databases">
        <title>Genomic Encyclopedia of Archaeal and Bacterial Type Strains, Phase II (KMG-II): from individual species to whole genera.</title>
        <authorList>
            <person name="Goeker M."/>
        </authorList>
    </citation>
    <scope>NUCLEOTIDE SEQUENCE [LARGE SCALE GENOMIC DNA]</scope>
    <source>
        <strain evidence="9 10">DSM 16809</strain>
    </source>
</reference>
<evidence type="ECO:0000256" key="6">
    <source>
        <dbReference type="ARBA" id="ARBA00023049"/>
    </source>
</evidence>
<evidence type="ECO:0000256" key="1">
    <source>
        <dbReference type="ARBA" id="ARBA00001947"/>
    </source>
</evidence>
<dbReference type="Gene3D" id="3.40.630.10">
    <property type="entry name" value="Zn peptidases"/>
    <property type="match status" value="1"/>
</dbReference>
<keyword evidence="10" id="KW-1185">Reference proteome</keyword>
<organism evidence="9 10">
    <name type="scientific">Nonlabens xylanidelens</name>
    <dbReference type="NCBI Taxonomy" id="191564"/>
    <lineage>
        <taxon>Bacteria</taxon>
        <taxon>Pseudomonadati</taxon>
        <taxon>Bacteroidota</taxon>
        <taxon>Flavobacteriia</taxon>
        <taxon>Flavobacteriales</taxon>
        <taxon>Flavobacteriaceae</taxon>
        <taxon>Nonlabens</taxon>
    </lineage>
</organism>
<dbReference type="PANTHER" id="PTHR11705">
    <property type="entry name" value="PROTEASE FAMILY M14 CARBOXYPEPTIDASE A,B"/>
    <property type="match status" value="1"/>
</dbReference>
<feature type="domain" description="Peptidase M14" evidence="8">
    <location>
        <begin position="4"/>
        <end position="276"/>
    </location>
</feature>
<accession>A0A2S6III0</accession>
<evidence type="ECO:0000256" key="7">
    <source>
        <dbReference type="PROSITE-ProRule" id="PRU01379"/>
    </source>
</evidence>
<comment type="similarity">
    <text evidence="2 7">Belongs to the peptidase M14 family.</text>
</comment>
<dbReference type="AlphaFoldDB" id="A0A2S6III0"/>
<evidence type="ECO:0000256" key="4">
    <source>
        <dbReference type="ARBA" id="ARBA00022801"/>
    </source>
</evidence>
<proteinExistence type="inferred from homology"/>
<comment type="caution">
    <text evidence="9">The sequence shown here is derived from an EMBL/GenBank/DDBJ whole genome shotgun (WGS) entry which is preliminary data.</text>
</comment>
<keyword evidence="5" id="KW-0862">Zinc</keyword>
<dbReference type="GO" id="GO:0006508">
    <property type="term" value="P:proteolysis"/>
    <property type="evidence" value="ECO:0007669"/>
    <property type="project" value="UniProtKB-KW"/>
</dbReference>
<evidence type="ECO:0000256" key="3">
    <source>
        <dbReference type="ARBA" id="ARBA00022670"/>
    </source>
</evidence>
<evidence type="ECO:0000256" key="2">
    <source>
        <dbReference type="ARBA" id="ARBA00005988"/>
    </source>
</evidence>
<keyword evidence="9" id="KW-0121">Carboxypeptidase</keyword>
<dbReference type="OrthoDB" id="1119199at2"/>
<dbReference type="Proteomes" id="UP000239002">
    <property type="component" value="Unassembled WGS sequence"/>
</dbReference>
<comment type="cofactor">
    <cofactor evidence="1">
        <name>Zn(2+)</name>
        <dbReference type="ChEBI" id="CHEBI:29105"/>
    </cofactor>
</comment>
<sequence>MLSRYYSYLQFEDALKTILETLGQKSLSDIEIGKSVNGRSVYGIKLGTGKIKVLVWSQMHGNESSTTRALFKLFKSDSFNSLLKNISLYIIPILNPDGSEKWTRVNANNVDLNRDAIDLTQPESQILRSVFDDFAPDYCLNLHGQRTIFGSLDGDQPAQISFLAPAGDLEKTISQARLKSMQIINAIHGQLNNRVSGIIGRYSDDFNINCVGDYMTSKQVPTVLFEAGHSGDDYSRDQVTDLMYESLKIAFKTIQDSLVVNESNVVDAYNSIPHMSKAYVDVLVKNYRSVSGLQTLSVQYHEQVKEGVLYFVPILIGINREDVLNGHRVIDLNDFPHYNDDLIIEGNLEIRSKSLDIEIFY</sequence>
<dbReference type="GO" id="GO:0008270">
    <property type="term" value="F:zinc ion binding"/>
    <property type="evidence" value="ECO:0007669"/>
    <property type="project" value="InterPro"/>
</dbReference>
<dbReference type="PROSITE" id="PS52035">
    <property type="entry name" value="PEPTIDASE_M14"/>
    <property type="match status" value="1"/>
</dbReference>
<keyword evidence="4" id="KW-0378">Hydrolase</keyword>
<dbReference type="SUPFAM" id="SSF53187">
    <property type="entry name" value="Zn-dependent exopeptidases"/>
    <property type="match status" value="1"/>
</dbReference>
<evidence type="ECO:0000313" key="9">
    <source>
        <dbReference type="EMBL" id="PPK93980.1"/>
    </source>
</evidence>
<keyword evidence="6" id="KW-0482">Metalloprotease</keyword>
<dbReference type="SMART" id="SM00631">
    <property type="entry name" value="Zn_pept"/>
    <property type="match status" value="1"/>
</dbReference>
<keyword evidence="3" id="KW-0645">Protease</keyword>
<evidence type="ECO:0000256" key="5">
    <source>
        <dbReference type="ARBA" id="ARBA00022833"/>
    </source>
</evidence>
<dbReference type="Pfam" id="PF00246">
    <property type="entry name" value="Peptidase_M14"/>
    <property type="match status" value="1"/>
</dbReference>
<dbReference type="GO" id="GO:0005615">
    <property type="term" value="C:extracellular space"/>
    <property type="evidence" value="ECO:0007669"/>
    <property type="project" value="TreeGrafter"/>
</dbReference>
<name>A0A2S6III0_9FLAO</name>
<dbReference type="RefSeq" id="WP_104515882.1">
    <property type="nucleotide sequence ID" value="NZ_MQVW01000002.1"/>
</dbReference>
<comment type="caution">
    <text evidence="7">Lacks conserved residue(s) required for the propagation of feature annotation.</text>
</comment>
<dbReference type="GO" id="GO:0004181">
    <property type="term" value="F:metallocarboxypeptidase activity"/>
    <property type="evidence" value="ECO:0007669"/>
    <property type="project" value="InterPro"/>
</dbReference>
<dbReference type="PANTHER" id="PTHR11705:SF143">
    <property type="entry name" value="SLL0236 PROTEIN"/>
    <property type="match status" value="1"/>
</dbReference>
<gene>
    <name evidence="9" type="ORF">LY01_02202</name>
</gene>
<evidence type="ECO:0000259" key="8">
    <source>
        <dbReference type="PROSITE" id="PS52035"/>
    </source>
</evidence>
<dbReference type="EMBL" id="PTJE01000005">
    <property type="protein sequence ID" value="PPK93980.1"/>
    <property type="molecule type" value="Genomic_DNA"/>
</dbReference>
<evidence type="ECO:0000313" key="10">
    <source>
        <dbReference type="Proteomes" id="UP000239002"/>
    </source>
</evidence>
<dbReference type="InterPro" id="IPR000834">
    <property type="entry name" value="Peptidase_M14"/>
</dbReference>
<protein>
    <submittedName>
        <fullName evidence="9">Zinc carboxypeptidase</fullName>
    </submittedName>
</protein>